<protein>
    <recommendedName>
        <fullName evidence="1">ODP domain-containing protein</fullName>
    </recommendedName>
</protein>
<dbReference type="Gene3D" id="3.60.15.10">
    <property type="entry name" value="Ribonuclease Z/Hydroxyacylglutathione hydrolase-like"/>
    <property type="match status" value="1"/>
</dbReference>
<accession>A0A934KA91</accession>
<proteinExistence type="predicted"/>
<dbReference type="SUPFAM" id="SSF56281">
    <property type="entry name" value="Metallo-hydrolase/oxidoreductase"/>
    <property type="match status" value="1"/>
</dbReference>
<dbReference type="RefSeq" id="WP_338202983.1">
    <property type="nucleotide sequence ID" value="NZ_JAEKNR010000155.1"/>
</dbReference>
<gene>
    <name evidence="2" type="ORF">JF922_15535</name>
</gene>
<dbReference type="AlphaFoldDB" id="A0A934KA91"/>
<evidence type="ECO:0000313" key="3">
    <source>
        <dbReference type="Proteomes" id="UP000612893"/>
    </source>
</evidence>
<reference evidence="2" key="1">
    <citation type="submission" date="2020-10" db="EMBL/GenBank/DDBJ databases">
        <title>Ca. Dormibacterota MAGs.</title>
        <authorList>
            <person name="Montgomery K."/>
        </authorList>
    </citation>
    <scope>NUCLEOTIDE SEQUENCE [LARGE SCALE GENOMIC DNA]</scope>
    <source>
        <strain evidence="2">SC8812_S17_10</strain>
    </source>
</reference>
<dbReference type="InterPro" id="IPR045761">
    <property type="entry name" value="ODP_dom"/>
</dbReference>
<sequence length="286" mass="31598">MAQVKTEAVELIPGELYRLGAMMPLDGRISWVPSDLRGYQPANCYLVLDGINATLIDTGPAAYEREFVDQLKSVLPAGAHLTVFVSRLEPEGLGNIGPIQAAIGIDHIITGGIPNMFDSWNEIPGFVELWNNRADWLGDRTFMDRVATGESIPMGGSNRLLVLPAPLRILATFWVYDKVTRCLFTTDVFGHTAVTSPEESPVRSSPAEDDTTYESARAHVLAKFPWIPNAQLDSVDEKLSAIFVERQVDIVAPMHGCILRGEELINKHRQILHRILTENKEVPADG</sequence>
<evidence type="ECO:0000259" key="1">
    <source>
        <dbReference type="Pfam" id="PF19583"/>
    </source>
</evidence>
<dbReference type="EMBL" id="JAEKNR010000155">
    <property type="protein sequence ID" value="MBJ7599476.1"/>
    <property type="molecule type" value="Genomic_DNA"/>
</dbReference>
<organism evidence="2 3">
    <name type="scientific">Candidatus Nephthysia bennettiae</name>
    <dbReference type="NCBI Taxonomy" id="3127016"/>
    <lineage>
        <taxon>Bacteria</taxon>
        <taxon>Bacillati</taxon>
        <taxon>Candidatus Dormiibacterota</taxon>
        <taxon>Candidatus Dormibacteria</taxon>
        <taxon>Candidatus Dormibacterales</taxon>
        <taxon>Candidatus Dormibacteraceae</taxon>
        <taxon>Candidatus Nephthysia</taxon>
    </lineage>
</organism>
<dbReference type="Proteomes" id="UP000612893">
    <property type="component" value="Unassembled WGS sequence"/>
</dbReference>
<name>A0A934KA91_9BACT</name>
<feature type="domain" description="ODP" evidence="1">
    <location>
        <begin position="42"/>
        <end position="194"/>
    </location>
</feature>
<evidence type="ECO:0000313" key="2">
    <source>
        <dbReference type="EMBL" id="MBJ7599476.1"/>
    </source>
</evidence>
<comment type="caution">
    <text evidence="2">The sequence shown here is derived from an EMBL/GenBank/DDBJ whole genome shotgun (WGS) entry which is preliminary data.</text>
</comment>
<dbReference type="InterPro" id="IPR036866">
    <property type="entry name" value="RibonucZ/Hydroxyglut_hydro"/>
</dbReference>
<keyword evidence="3" id="KW-1185">Reference proteome</keyword>
<dbReference type="Pfam" id="PF19583">
    <property type="entry name" value="ODP"/>
    <property type="match status" value="1"/>
</dbReference>